<protein>
    <submittedName>
        <fullName evidence="2">Multiple sugar transport system substrate-binding protein</fullName>
    </submittedName>
</protein>
<evidence type="ECO:0000256" key="1">
    <source>
        <dbReference type="SAM" id="SignalP"/>
    </source>
</evidence>
<dbReference type="RefSeq" id="WP_205107162.1">
    <property type="nucleotide sequence ID" value="NZ_BAAAHT010000013.1"/>
</dbReference>
<dbReference type="PANTHER" id="PTHR43649">
    <property type="entry name" value="ARABINOSE-BINDING PROTEIN-RELATED"/>
    <property type="match status" value="1"/>
</dbReference>
<organism evidence="2 3">
    <name type="scientific">Subtercola frigoramans</name>
    <dbReference type="NCBI Taxonomy" id="120298"/>
    <lineage>
        <taxon>Bacteria</taxon>
        <taxon>Bacillati</taxon>
        <taxon>Actinomycetota</taxon>
        <taxon>Actinomycetes</taxon>
        <taxon>Micrococcales</taxon>
        <taxon>Microbacteriaceae</taxon>
        <taxon>Subtercola</taxon>
    </lineage>
</organism>
<dbReference type="InterPro" id="IPR006059">
    <property type="entry name" value="SBP"/>
</dbReference>
<reference evidence="2 3" key="1">
    <citation type="submission" date="2021-01" db="EMBL/GenBank/DDBJ databases">
        <title>Sequencing the genomes of 1000 actinobacteria strains.</title>
        <authorList>
            <person name="Klenk H.-P."/>
        </authorList>
    </citation>
    <scope>NUCLEOTIDE SEQUENCE [LARGE SCALE GENOMIC DNA]</scope>
    <source>
        <strain evidence="2 3">DSM 13057</strain>
    </source>
</reference>
<keyword evidence="1" id="KW-0732">Signal</keyword>
<evidence type="ECO:0000313" key="3">
    <source>
        <dbReference type="Proteomes" id="UP000776164"/>
    </source>
</evidence>
<dbReference type="SUPFAM" id="SSF53850">
    <property type="entry name" value="Periplasmic binding protein-like II"/>
    <property type="match status" value="1"/>
</dbReference>
<gene>
    <name evidence="2" type="ORF">JOE66_000920</name>
</gene>
<dbReference type="PANTHER" id="PTHR43649:SF30">
    <property type="entry name" value="ABC TRANSPORTER SUBSTRATE-BINDING PROTEIN"/>
    <property type="match status" value="1"/>
</dbReference>
<feature type="chain" id="PRO_5047014946" evidence="1">
    <location>
        <begin position="30"/>
        <end position="435"/>
    </location>
</feature>
<dbReference type="Gene3D" id="3.40.190.10">
    <property type="entry name" value="Periplasmic binding protein-like II"/>
    <property type="match status" value="2"/>
</dbReference>
<name>A0ABS2L4A5_9MICO</name>
<evidence type="ECO:0000313" key="2">
    <source>
        <dbReference type="EMBL" id="MBM7471286.1"/>
    </source>
</evidence>
<dbReference type="Pfam" id="PF01547">
    <property type="entry name" value="SBP_bac_1"/>
    <property type="match status" value="1"/>
</dbReference>
<keyword evidence="2" id="KW-0813">Transport</keyword>
<dbReference type="PROSITE" id="PS51257">
    <property type="entry name" value="PROKAR_LIPOPROTEIN"/>
    <property type="match status" value="1"/>
</dbReference>
<keyword evidence="2" id="KW-0762">Sugar transport</keyword>
<feature type="signal peptide" evidence="1">
    <location>
        <begin position="1"/>
        <end position="29"/>
    </location>
</feature>
<proteinExistence type="predicted"/>
<dbReference type="Proteomes" id="UP000776164">
    <property type="component" value="Unassembled WGS sequence"/>
</dbReference>
<comment type="caution">
    <text evidence="2">The sequence shown here is derived from an EMBL/GenBank/DDBJ whole genome shotgun (WGS) entry which is preliminary data.</text>
</comment>
<accession>A0ABS2L4A5</accession>
<dbReference type="EMBL" id="JAFBBU010000001">
    <property type="protein sequence ID" value="MBM7471286.1"/>
    <property type="molecule type" value="Genomic_DNA"/>
</dbReference>
<keyword evidence="3" id="KW-1185">Reference proteome</keyword>
<sequence length="435" mass="45626">MAHSTRKIITVTAMVAAALMLSACGSAGASNPSGTVGGSISYSFWGSPARADKVNTVIELFGKAHPGTTITGDVADYTSYVERFTVRAAGGGLSCAVGTQSTFVAPYAQKNVLRPLDDLISGGQIDTTDIPKDVMAAGQIDGKQYILPTGTFVRLLAYNTQMIREAGAQPPTDTMTWEQYGAWLRSVQSGLPDGKWASEIEASNMFSLTSWVIGHGQKMFDGKQLGFDKALLQEWFQFWVDLSKDGVTVPASMIPDQVGALELTPLATGVAAVGTRDIPQLYTTEKTLNGAGAQTTVAEVNIPKDEGKSANVVGVNGISIPNSCNNVATAASFANFFANDTSAGVAFQSDNGILTNTKAQDALVADPGTPAGVKQNVTILKKLTEAGDLTTTTYPAGLSTLTSELSRVYQDVAFGRSSVNEAVDQFFTAASDALK</sequence>
<dbReference type="InterPro" id="IPR050490">
    <property type="entry name" value="Bact_solute-bd_prot1"/>
</dbReference>